<feature type="transmembrane region" description="Helical" evidence="6">
    <location>
        <begin position="97"/>
        <end position="118"/>
    </location>
</feature>
<evidence type="ECO:0000256" key="1">
    <source>
        <dbReference type="ARBA" id="ARBA00004141"/>
    </source>
</evidence>
<keyword evidence="9" id="KW-1185">Reference proteome</keyword>
<evidence type="ECO:0000259" key="7">
    <source>
        <dbReference type="Pfam" id="PF04138"/>
    </source>
</evidence>
<evidence type="ECO:0000256" key="5">
    <source>
        <dbReference type="ARBA" id="ARBA00023136"/>
    </source>
</evidence>
<keyword evidence="5 6" id="KW-0472">Membrane</keyword>
<dbReference type="STRING" id="1423730.FC75_GL000927"/>
<comment type="caution">
    <text evidence="8">The sequence shown here is derived from an EMBL/GenBank/DDBJ whole genome shotgun (WGS) entry which is preliminary data.</text>
</comment>
<dbReference type="GO" id="GO:0000271">
    <property type="term" value="P:polysaccharide biosynthetic process"/>
    <property type="evidence" value="ECO:0007669"/>
    <property type="project" value="InterPro"/>
</dbReference>
<sequence length="127" mass="14146">MTYIFFGGLTTVVNIVTFAVAIHAGMHWWIANFIAWVLSVAFAFVTNKLGVFNSHTASVRELIWEATKFVFARVVSLGIDYGFMALFITWLKLGEGLAKVLTQFAIVVANYAFSKFIIFKNKPAAKA</sequence>
<feature type="domain" description="GtrA/DPMS transmembrane" evidence="7">
    <location>
        <begin position="3"/>
        <end position="119"/>
    </location>
</feature>
<gene>
    <name evidence="8" type="ORF">FC75_GL000927</name>
</gene>
<evidence type="ECO:0000313" key="9">
    <source>
        <dbReference type="Proteomes" id="UP000050865"/>
    </source>
</evidence>
<feature type="transmembrane region" description="Helical" evidence="6">
    <location>
        <begin position="28"/>
        <end position="49"/>
    </location>
</feature>
<dbReference type="AlphaFoldDB" id="A0A0R2FJD5"/>
<dbReference type="GO" id="GO:0005886">
    <property type="term" value="C:plasma membrane"/>
    <property type="evidence" value="ECO:0007669"/>
    <property type="project" value="TreeGrafter"/>
</dbReference>
<feature type="transmembrane region" description="Helical" evidence="6">
    <location>
        <begin position="5"/>
        <end position="22"/>
    </location>
</feature>
<dbReference type="Proteomes" id="UP000050865">
    <property type="component" value="Unassembled WGS sequence"/>
</dbReference>
<evidence type="ECO:0000313" key="8">
    <source>
        <dbReference type="EMBL" id="KRN25175.1"/>
    </source>
</evidence>
<name>A0A0R2FJD5_9LACO</name>
<evidence type="ECO:0000256" key="3">
    <source>
        <dbReference type="ARBA" id="ARBA00022692"/>
    </source>
</evidence>
<dbReference type="Pfam" id="PF04138">
    <property type="entry name" value="GtrA_DPMS_TM"/>
    <property type="match status" value="1"/>
</dbReference>
<protein>
    <recommendedName>
        <fullName evidence="7">GtrA/DPMS transmembrane domain-containing protein</fullName>
    </recommendedName>
</protein>
<dbReference type="EMBL" id="AYZJ01000018">
    <property type="protein sequence ID" value="KRN25175.1"/>
    <property type="molecule type" value="Genomic_DNA"/>
</dbReference>
<feature type="transmembrane region" description="Helical" evidence="6">
    <location>
        <begin position="70"/>
        <end position="91"/>
    </location>
</feature>
<reference evidence="8 9" key="1">
    <citation type="journal article" date="2015" name="Genome Announc.">
        <title>Expanding the biotechnology potential of lactobacilli through comparative genomics of 213 strains and associated genera.</title>
        <authorList>
            <person name="Sun Z."/>
            <person name="Harris H.M."/>
            <person name="McCann A."/>
            <person name="Guo C."/>
            <person name="Argimon S."/>
            <person name="Zhang W."/>
            <person name="Yang X."/>
            <person name="Jeffery I.B."/>
            <person name="Cooney J.C."/>
            <person name="Kagawa T.F."/>
            <person name="Liu W."/>
            <person name="Song Y."/>
            <person name="Salvetti E."/>
            <person name="Wrobel A."/>
            <person name="Rasinkangas P."/>
            <person name="Parkhill J."/>
            <person name="Rea M.C."/>
            <person name="O'Sullivan O."/>
            <person name="Ritari J."/>
            <person name="Douillard F.P."/>
            <person name="Paul Ross R."/>
            <person name="Yang R."/>
            <person name="Briner A.E."/>
            <person name="Felis G.E."/>
            <person name="de Vos W.M."/>
            <person name="Barrangou R."/>
            <person name="Klaenhammer T.R."/>
            <person name="Caufield P.W."/>
            <person name="Cui Y."/>
            <person name="Zhang H."/>
            <person name="O'Toole P.W."/>
        </authorList>
    </citation>
    <scope>NUCLEOTIDE SEQUENCE [LARGE SCALE GENOMIC DNA]</scope>
    <source>
        <strain evidence="8 9">DSM 22697</strain>
    </source>
</reference>
<comment type="similarity">
    <text evidence="2">Belongs to the GtrA family.</text>
</comment>
<dbReference type="InterPro" id="IPR051401">
    <property type="entry name" value="GtrA_CellWall_Glycosyl"/>
</dbReference>
<keyword evidence="3 6" id="KW-0812">Transmembrane</keyword>
<dbReference type="InterPro" id="IPR007267">
    <property type="entry name" value="GtrA_DPMS_TM"/>
</dbReference>
<keyword evidence="4 6" id="KW-1133">Transmembrane helix</keyword>
<evidence type="ECO:0000256" key="6">
    <source>
        <dbReference type="SAM" id="Phobius"/>
    </source>
</evidence>
<dbReference type="PATRIC" id="fig|1423730.4.peg.977"/>
<proteinExistence type="inferred from homology"/>
<accession>A0A0R2FJD5</accession>
<evidence type="ECO:0000256" key="4">
    <source>
        <dbReference type="ARBA" id="ARBA00022989"/>
    </source>
</evidence>
<dbReference type="PANTHER" id="PTHR38459">
    <property type="entry name" value="PROPHAGE BACTOPRENOL-LINKED GLUCOSE TRANSLOCASE HOMOLOG"/>
    <property type="match status" value="1"/>
</dbReference>
<organism evidence="8 9">
    <name type="scientific">Lacticaseibacillus camelliae DSM 22697 = JCM 13995</name>
    <dbReference type="NCBI Taxonomy" id="1423730"/>
    <lineage>
        <taxon>Bacteria</taxon>
        <taxon>Bacillati</taxon>
        <taxon>Bacillota</taxon>
        <taxon>Bacilli</taxon>
        <taxon>Lactobacillales</taxon>
        <taxon>Lactobacillaceae</taxon>
        <taxon>Lacticaseibacillus</taxon>
    </lineage>
</organism>
<comment type="subcellular location">
    <subcellularLocation>
        <location evidence="1">Membrane</location>
        <topology evidence="1">Multi-pass membrane protein</topology>
    </subcellularLocation>
</comment>
<dbReference type="PANTHER" id="PTHR38459:SF5">
    <property type="entry name" value="CELL WALL TEICHOIC ACID GLYCOSYLATION PROTEIN GTCA"/>
    <property type="match status" value="1"/>
</dbReference>
<evidence type="ECO:0000256" key="2">
    <source>
        <dbReference type="ARBA" id="ARBA00009399"/>
    </source>
</evidence>